<keyword evidence="1" id="KW-1133">Transmembrane helix</keyword>
<comment type="caution">
    <text evidence="3">The sequence shown here is derived from an EMBL/GenBank/DDBJ whole genome shotgun (WGS) entry which is preliminary data.</text>
</comment>
<gene>
    <name evidence="3" type="ORF">FHR72_004951</name>
</gene>
<sequence>MEHLAVTAATLILRFADVGVATYASLRVVGRPEATVTWVVEESALTMVGGLLADALPDPKPSESLRQALERALTAGSFSAPAAEQHLARVLGETLIPAAGWQLITSHPHPTVFVAPTGRLAQVPWVMLEHPEGSGERLIDLADVLFAAPPNIANAPRSAVQWTERRDRPALLILDPRVPGQRPDSALGSVLGRPDPEGQLTRHFAEVRARRDVLPEVAAPVQLFRSAEADRGWLAAQLSRAPARLLFVGHATAADGEEGHADRAAVHLADELPLAAGDLMAAQLPIPPRAALLACSSGSDYRFDEATGLVAALILGGAVLVTATLWSLPTAAGYRQFCRSATADADPMADAVIAVDVAHEAPDAGRAVNAWQREQLTRWRGGDLGASPLYWAALVSFAVDGAR</sequence>
<dbReference type="Pfam" id="PF12770">
    <property type="entry name" value="CHAT"/>
    <property type="match status" value="1"/>
</dbReference>
<organism evidence="3 4">
    <name type="scientific">Mycolicibacterium iranicum</name>
    <name type="common">Mycobacterium iranicum</name>
    <dbReference type="NCBI Taxonomy" id="912594"/>
    <lineage>
        <taxon>Bacteria</taxon>
        <taxon>Bacillati</taxon>
        <taxon>Actinomycetota</taxon>
        <taxon>Actinomycetes</taxon>
        <taxon>Mycobacteriales</taxon>
        <taxon>Mycobacteriaceae</taxon>
        <taxon>Mycolicibacterium</taxon>
    </lineage>
</organism>
<keyword evidence="4" id="KW-1185">Reference proteome</keyword>
<evidence type="ECO:0000313" key="4">
    <source>
        <dbReference type="Proteomes" id="UP000550501"/>
    </source>
</evidence>
<protein>
    <recommendedName>
        <fullName evidence="2">CHAT domain-containing protein</fullName>
    </recommendedName>
</protein>
<dbReference type="InterPro" id="IPR024983">
    <property type="entry name" value="CHAT_dom"/>
</dbReference>
<feature type="transmembrane region" description="Helical" evidence="1">
    <location>
        <begin position="306"/>
        <end position="328"/>
    </location>
</feature>
<keyword evidence="1" id="KW-0812">Transmembrane</keyword>
<evidence type="ECO:0000259" key="2">
    <source>
        <dbReference type="Pfam" id="PF12770"/>
    </source>
</evidence>
<proteinExistence type="predicted"/>
<dbReference type="Proteomes" id="UP000550501">
    <property type="component" value="Unassembled WGS sequence"/>
</dbReference>
<dbReference type="EMBL" id="JACHVU010000017">
    <property type="protein sequence ID" value="MBB2993442.1"/>
    <property type="molecule type" value="Genomic_DNA"/>
</dbReference>
<reference evidence="3 4" key="1">
    <citation type="submission" date="2020-08" db="EMBL/GenBank/DDBJ databases">
        <title>The Agave Microbiome: Exploring the role of microbial communities in plant adaptations to desert environments.</title>
        <authorList>
            <person name="Partida-Martinez L.P."/>
        </authorList>
    </citation>
    <scope>NUCLEOTIDE SEQUENCE [LARGE SCALE GENOMIC DNA]</scope>
    <source>
        <strain evidence="3 4">AT2.18</strain>
    </source>
</reference>
<dbReference type="RefSeq" id="WP_183473522.1">
    <property type="nucleotide sequence ID" value="NZ_JACHVU010000017.1"/>
</dbReference>
<name>A0A839QJQ6_MYCIR</name>
<evidence type="ECO:0000313" key="3">
    <source>
        <dbReference type="EMBL" id="MBB2993442.1"/>
    </source>
</evidence>
<feature type="domain" description="CHAT" evidence="2">
    <location>
        <begin position="86"/>
        <end position="395"/>
    </location>
</feature>
<dbReference type="AlphaFoldDB" id="A0A839QJQ6"/>
<keyword evidence="1" id="KW-0472">Membrane</keyword>
<evidence type="ECO:0000256" key="1">
    <source>
        <dbReference type="SAM" id="Phobius"/>
    </source>
</evidence>
<accession>A0A839QJQ6</accession>